<dbReference type="eggNOG" id="COG2244">
    <property type="taxonomic scope" value="Bacteria"/>
</dbReference>
<dbReference type="AlphaFoldDB" id="F0P160"/>
<feature type="transmembrane region" description="Helical" evidence="6">
    <location>
        <begin position="361"/>
        <end position="380"/>
    </location>
</feature>
<feature type="transmembrane region" description="Helical" evidence="6">
    <location>
        <begin position="120"/>
        <end position="140"/>
    </location>
</feature>
<feature type="transmembrane region" description="Helical" evidence="6">
    <location>
        <begin position="48"/>
        <end position="74"/>
    </location>
</feature>
<reference evidence="7 8" key="1">
    <citation type="journal article" date="2011" name="Stand. Genomic Sci.">
        <title>Complete genome sequence of Weeksella virosa type strain (9751).</title>
        <authorList>
            <person name="Lang E."/>
            <person name="Teshima H."/>
            <person name="Lucas S."/>
            <person name="Lapidus A."/>
            <person name="Hammon N."/>
            <person name="Deshpande S."/>
            <person name="Nolan M."/>
            <person name="Cheng J.F."/>
            <person name="Pitluck S."/>
            <person name="Liolios K."/>
            <person name="Pagani I."/>
            <person name="Mikhailova N."/>
            <person name="Ivanova N."/>
            <person name="Mavromatis K."/>
            <person name="Pati A."/>
            <person name="Tapia R."/>
            <person name="Han C."/>
            <person name="Goodwin L."/>
            <person name="Chen A."/>
            <person name="Palaniappan K."/>
            <person name="Land M."/>
            <person name="Hauser L."/>
            <person name="Chang Y.J."/>
            <person name="Jeffries C.D."/>
            <person name="Brambilla E.M."/>
            <person name="Kopitz M."/>
            <person name="Rohde M."/>
            <person name="Goker M."/>
            <person name="Tindall B.J."/>
            <person name="Detter J.C."/>
            <person name="Woyke T."/>
            <person name="Bristow J."/>
            <person name="Eisen J.A."/>
            <person name="Markowitz V."/>
            <person name="Hugenholtz P."/>
            <person name="Klenk H.P."/>
            <person name="Kyrpides N.C."/>
        </authorList>
    </citation>
    <scope>NUCLEOTIDE SEQUENCE [LARGE SCALE GENOMIC DNA]</scope>
    <source>
        <strain evidence="8">ATCC 43766 / DSM 16922 / JCM 21250 / NBRC 16016 / NCTC 11634 / CL345/78</strain>
    </source>
</reference>
<dbReference type="STRING" id="865938.Weevi_0846"/>
<keyword evidence="3 6" id="KW-0812">Transmembrane</keyword>
<evidence type="ECO:0000256" key="6">
    <source>
        <dbReference type="SAM" id="Phobius"/>
    </source>
</evidence>
<dbReference type="EMBL" id="CP002455">
    <property type="protein sequence ID" value="ADX67559.1"/>
    <property type="molecule type" value="Genomic_DNA"/>
</dbReference>
<sequence length="416" mass="48271">MRSFLLFLRDFVRNKGLMVFLSILIEKITALVNTIFVVRLIAQEDYGLITLVASLFGVFAAFNGLGASQGLLRFGSLEKEIEDKEKLAHSIFRKGLQRQLILLVFFIITALLYELKYPDIWLIVLFFAVRLIGFYFYMFIKSYYRMRNENDQFSKISITINIVGLLLVLAFTYFYGMFGYLFGLAITPWISIVFFPRLLFDSARSFDLKLDMKTFWNYSFNSALTAFLSEMLFILDVFIIGLLLNELEVANYKLAIILPMNLMFIPVIFMQTDYPKLVENCRNKQYLLFYIRNYYKLFIPLSLFFITIGFFLKDWLIGFVFGEKYQHNGWIFWIILIGVGANMCFRNLYSNLLSAVGWAQKNTIVAVVSILMMTILGFIFTYSFGIVGAAIALTITFTSMGIFSAFLFSNYLKQLS</sequence>
<dbReference type="InterPro" id="IPR050833">
    <property type="entry name" value="Poly_Biosynth_Transport"/>
</dbReference>
<dbReference type="HOGENOM" id="CLU_052156_1_0_10"/>
<evidence type="ECO:0000313" key="8">
    <source>
        <dbReference type="Proteomes" id="UP000008641"/>
    </source>
</evidence>
<feature type="transmembrane region" description="Helical" evidence="6">
    <location>
        <begin position="152"/>
        <end position="174"/>
    </location>
</feature>
<dbReference type="GO" id="GO:0005886">
    <property type="term" value="C:plasma membrane"/>
    <property type="evidence" value="ECO:0007669"/>
    <property type="project" value="UniProtKB-SubCell"/>
</dbReference>
<dbReference type="OrthoDB" id="1186186at2"/>
<feature type="transmembrane region" description="Helical" evidence="6">
    <location>
        <begin position="293"/>
        <end position="311"/>
    </location>
</feature>
<feature type="transmembrane region" description="Helical" evidence="6">
    <location>
        <begin position="250"/>
        <end position="272"/>
    </location>
</feature>
<keyword evidence="2" id="KW-1003">Cell membrane</keyword>
<keyword evidence="5 6" id="KW-0472">Membrane</keyword>
<dbReference type="PANTHER" id="PTHR30250">
    <property type="entry name" value="PST FAMILY PREDICTED COLANIC ACID TRANSPORTER"/>
    <property type="match status" value="1"/>
</dbReference>
<evidence type="ECO:0000256" key="2">
    <source>
        <dbReference type="ARBA" id="ARBA00022475"/>
    </source>
</evidence>
<keyword evidence="4 6" id="KW-1133">Transmembrane helix</keyword>
<keyword evidence="8" id="KW-1185">Reference proteome</keyword>
<name>F0P160_WEEVC</name>
<feature type="transmembrane region" description="Helical" evidence="6">
    <location>
        <begin position="95"/>
        <end position="114"/>
    </location>
</feature>
<evidence type="ECO:0000256" key="1">
    <source>
        <dbReference type="ARBA" id="ARBA00004651"/>
    </source>
</evidence>
<proteinExistence type="predicted"/>
<evidence type="ECO:0000256" key="4">
    <source>
        <dbReference type="ARBA" id="ARBA00022989"/>
    </source>
</evidence>
<dbReference type="Pfam" id="PF01943">
    <property type="entry name" value="Polysacc_synt"/>
    <property type="match status" value="1"/>
</dbReference>
<accession>F0P160</accession>
<dbReference type="RefSeq" id="WP_013597950.1">
    <property type="nucleotide sequence ID" value="NC_015144.1"/>
</dbReference>
<dbReference type="InterPro" id="IPR002797">
    <property type="entry name" value="Polysacc_synth"/>
</dbReference>
<dbReference type="PANTHER" id="PTHR30250:SF11">
    <property type="entry name" value="O-ANTIGEN TRANSPORTER-RELATED"/>
    <property type="match status" value="1"/>
</dbReference>
<gene>
    <name evidence="7" type="ordered locus">Weevi_0846</name>
</gene>
<evidence type="ECO:0000256" key="5">
    <source>
        <dbReference type="ARBA" id="ARBA00023136"/>
    </source>
</evidence>
<feature type="transmembrane region" description="Helical" evidence="6">
    <location>
        <begin position="331"/>
        <end position="349"/>
    </location>
</feature>
<evidence type="ECO:0000313" key="7">
    <source>
        <dbReference type="EMBL" id="ADX67559.1"/>
    </source>
</evidence>
<dbReference type="Proteomes" id="UP000008641">
    <property type="component" value="Chromosome"/>
</dbReference>
<protein>
    <submittedName>
        <fullName evidence="7">Polysaccharide biosynthesis protein</fullName>
    </submittedName>
</protein>
<comment type="subcellular location">
    <subcellularLocation>
        <location evidence="1">Cell membrane</location>
        <topology evidence="1">Multi-pass membrane protein</topology>
    </subcellularLocation>
</comment>
<reference evidence="8" key="2">
    <citation type="journal article" date="2011" name="Stand. Genomic Sci.">
        <title>Complete genome sequence of Weeksella virosa type strain (9751T).</title>
        <authorList>
            <person name="Lang E."/>
            <person name="Teshima H."/>
            <person name="Lucas S."/>
            <person name="Lapidus A."/>
            <person name="Hammon N."/>
            <person name="Deshpande S."/>
            <person name="Nolan M."/>
            <person name="Cheng J."/>
            <person name="Pitluck S."/>
            <person name="Liolios K."/>
            <person name="Pagani I."/>
            <person name="Mikhailova N."/>
            <person name="Ivanova N."/>
            <person name="Mavromatis K."/>
            <person name="Pati A."/>
            <person name="Tapia R."/>
            <person name="Han C."/>
            <person name="Goodwin L."/>
            <person name="Chen A."/>
            <person name="Palaniappan K."/>
            <person name="Land M."/>
            <person name="Hauser L."/>
            <person name="Chang Y."/>
            <person name="Jeffries C."/>
            <person name="Brambilla E."/>
            <person name="Kopitz M."/>
            <person name="Rohde M."/>
            <person name="Goker M."/>
            <person name="Tindall B."/>
            <person name="Detter J."/>
            <person name="Woyke T."/>
            <person name="Bristow J."/>
            <person name="Eisen J."/>
            <person name="Markowitz V."/>
            <person name="Hugenholtz P."/>
            <person name="Klenk H."/>
            <person name="Kyrpides N."/>
        </authorList>
    </citation>
    <scope>NUCLEOTIDE SEQUENCE [LARGE SCALE GENOMIC DNA]</scope>
    <source>
        <strain evidence="8">ATCC 43766 / DSM 16922 / JCM 21250 / NBRC 16016 / NCTC 11634 / CL345/78</strain>
    </source>
</reference>
<dbReference type="KEGG" id="wvi:Weevi_0846"/>
<evidence type="ECO:0000256" key="3">
    <source>
        <dbReference type="ARBA" id="ARBA00022692"/>
    </source>
</evidence>
<organism evidence="7 8">
    <name type="scientific">Weeksella virosa (strain ATCC 43766 / DSM 16922 / JCM 21250 / CCUG 30538 / CDC 9751 / IAM 14551 / NBRC 16016 / NCTC 11634 / CL345/78)</name>
    <dbReference type="NCBI Taxonomy" id="865938"/>
    <lineage>
        <taxon>Bacteria</taxon>
        <taxon>Pseudomonadati</taxon>
        <taxon>Bacteroidota</taxon>
        <taxon>Flavobacteriia</taxon>
        <taxon>Flavobacteriales</taxon>
        <taxon>Weeksellaceae</taxon>
        <taxon>Weeksella</taxon>
    </lineage>
</organism>
<feature type="transmembrane region" description="Helical" evidence="6">
    <location>
        <begin position="20"/>
        <end position="42"/>
    </location>
</feature>
<feature type="transmembrane region" description="Helical" evidence="6">
    <location>
        <begin position="180"/>
        <end position="200"/>
    </location>
</feature>
<feature type="transmembrane region" description="Helical" evidence="6">
    <location>
        <begin position="220"/>
        <end position="244"/>
    </location>
</feature>
<feature type="transmembrane region" description="Helical" evidence="6">
    <location>
        <begin position="386"/>
        <end position="408"/>
    </location>
</feature>